<evidence type="ECO:0000313" key="2">
    <source>
        <dbReference type="Proteomes" id="UP000036681"/>
    </source>
</evidence>
<dbReference type="Proteomes" id="UP000036681">
    <property type="component" value="Unplaced"/>
</dbReference>
<dbReference type="WBParaSite" id="ALUE_0001134401-mRNA-1">
    <property type="protein sequence ID" value="ALUE_0001134401-mRNA-1"/>
    <property type="gene ID" value="ALUE_0001134401"/>
</dbReference>
<feature type="region of interest" description="Disordered" evidence="1">
    <location>
        <begin position="198"/>
        <end position="219"/>
    </location>
</feature>
<dbReference type="AlphaFoldDB" id="A0A0M3I3T2"/>
<dbReference type="InterPro" id="IPR013783">
    <property type="entry name" value="Ig-like_fold"/>
</dbReference>
<feature type="region of interest" description="Disordered" evidence="1">
    <location>
        <begin position="265"/>
        <end position="293"/>
    </location>
</feature>
<evidence type="ECO:0000256" key="1">
    <source>
        <dbReference type="SAM" id="MobiDB-lite"/>
    </source>
</evidence>
<sequence length="665" mass="73434">MRLLLHTNVDELPSHHTTLSGEPISIEIRQTEANRIAQSTEIFISNNFILNGPPKYQDSDGDFVIMDNSESYKAAVCDLLAAGKSTMVVLIDGNYKYENVASTDSCANSTDSSSVRKGTTISEEQGALSKMLDSVMEKVRDEIRIEVKRELDARLSSLFTSDMCSHCTNVASMDSCTCCSRKEAVAEKETDCKLDEVKDVKQSDSHHDDHSWSNDREVFETTTKVEETRRGFDGKVVVESEHDTSLVDSFATNEFDKSVSAAVAGVPKEGEESSNTEESILSSPTQPKDKEDSSKAYLLARGQEINGRNSLEDSKKLHSECNHLKNSQLISDSNGSSASSMSTVIGLNSNKSELKKLDDSAINNVEKCPKFLNESQSSKMSVHDARTDRSVYEITGSLYTSDNIDCLTTSQTSGSSQMYQSNDYNAMPFICVHTDCNYADLKLDEVFSHDPHHTIVRPAIDMRVEDLASLRQHFLSKSSAANAHLSPPTFARLTNKLLPESNGILDAEIEHEGEVALMTEIDECKGTFWKQWTIRNSGTVKWKNVTLELVSHTPNLDPFFCSISLPNSLQVGRSLDAVVWMNAPLDAKPCRAIWRLAMSRDPSTQHSRFFGPPLIFQMGVLSSAGDEMDIVINDDESESAVSTILDSDFDVVDAESLSHIGSEDV</sequence>
<evidence type="ECO:0000313" key="3">
    <source>
        <dbReference type="WBParaSite" id="ALUE_0001134401-mRNA-1"/>
    </source>
</evidence>
<proteinExistence type="predicted"/>
<organism evidence="2 3">
    <name type="scientific">Ascaris lumbricoides</name>
    <name type="common">Giant roundworm</name>
    <dbReference type="NCBI Taxonomy" id="6252"/>
    <lineage>
        <taxon>Eukaryota</taxon>
        <taxon>Metazoa</taxon>
        <taxon>Ecdysozoa</taxon>
        <taxon>Nematoda</taxon>
        <taxon>Chromadorea</taxon>
        <taxon>Rhabditida</taxon>
        <taxon>Spirurina</taxon>
        <taxon>Ascaridomorpha</taxon>
        <taxon>Ascaridoidea</taxon>
        <taxon>Ascarididae</taxon>
        <taxon>Ascaris</taxon>
    </lineage>
</organism>
<protein>
    <submittedName>
        <fullName evidence="3">Ubiquitinyl hydrolase 1</fullName>
    </submittedName>
</protein>
<accession>A0A0M3I3T2</accession>
<reference evidence="3" key="1">
    <citation type="submission" date="2017-02" db="UniProtKB">
        <authorList>
            <consortium name="WormBaseParasite"/>
        </authorList>
    </citation>
    <scope>IDENTIFICATION</scope>
</reference>
<keyword evidence="2" id="KW-1185">Reference proteome</keyword>
<feature type="compositionally biased region" description="Polar residues" evidence="1">
    <location>
        <begin position="276"/>
        <end position="286"/>
    </location>
</feature>
<name>A0A0M3I3T2_ASCLU</name>
<dbReference type="Gene3D" id="2.60.40.10">
    <property type="entry name" value="Immunoglobulins"/>
    <property type="match status" value="1"/>
</dbReference>